<evidence type="ECO:0000313" key="3">
    <source>
        <dbReference type="Proteomes" id="UP000298787"/>
    </source>
</evidence>
<protein>
    <submittedName>
        <fullName evidence="2">Uncharacterized protein</fullName>
    </submittedName>
</protein>
<sequence length="206" mass="21671">METLHPNHGQQPSFADSSKGAMPQVAPNYCVIGVVNDNHLEKGDKVVAGAEAALGAQQLSQGSSGDNSEEEEIEEEEEVETGQGGPAGVTHGRSSSLTTLHEALDDRRRRSALHPLHTLSAAGTTQIDLRQSPPEPRLCLSPFPPVKDGNAGIPPLEAPLEGFKAEKEQVALCFQCPSAPRGSAVWTSYALAIGSDTEGETGLVGW</sequence>
<dbReference type="EMBL" id="CM014096">
    <property type="protein sequence ID" value="TKS88055.1"/>
    <property type="molecule type" value="Genomic_DNA"/>
</dbReference>
<feature type="compositionally biased region" description="Acidic residues" evidence="1">
    <location>
        <begin position="67"/>
        <end position="80"/>
    </location>
</feature>
<feature type="region of interest" description="Disordered" evidence="1">
    <location>
        <begin position="1"/>
        <end position="21"/>
    </location>
</feature>
<gene>
    <name evidence="2" type="ORF">D9C73_022179</name>
</gene>
<dbReference type="Proteomes" id="UP000298787">
    <property type="component" value="Chromosome 19"/>
</dbReference>
<evidence type="ECO:0000313" key="2">
    <source>
        <dbReference type="EMBL" id="TKS88055.1"/>
    </source>
</evidence>
<proteinExistence type="predicted"/>
<keyword evidence="3" id="KW-1185">Reference proteome</keyword>
<accession>A0A4U5VLL5</accession>
<feature type="region of interest" description="Disordered" evidence="1">
    <location>
        <begin position="57"/>
        <end position="96"/>
    </location>
</feature>
<dbReference type="AlphaFoldDB" id="A0A4U5VLL5"/>
<evidence type="ECO:0000256" key="1">
    <source>
        <dbReference type="SAM" id="MobiDB-lite"/>
    </source>
</evidence>
<organism evidence="2 3">
    <name type="scientific">Collichthys lucidus</name>
    <name type="common">Big head croaker</name>
    <name type="synonym">Sciaena lucida</name>
    <dbReference type="NCBI Taxonomy" id="240159"/>
    <lineage>
        <taxon>Eukaryota</taxon>
        <taxon>Metazoa</taxon>
        <taxon>Chordata</taxon>
        <taxon>Craniata</taxon>
        <taxon>Vertebrata</taxon>
        <taxon>Euteleostomi</taxon>
        <taxon>Actinopterygii</taxon>
        <taxon>Neopterygii</taxon>
        <taxon>Teleostei</taxon>
        <taxon>Neoteleostei</taxon>
        <taxon>Acanthomorphata</taxon>
        <taxon>Eupercaria</taxon>
        <taxon>Sciaenidae</taxon>
        <taxon>Collichthys</taxon>
    </lineage>
</organism>
<reference evidence="2 3" key="1">
    <citation type="submission" date="2019-01" db="EMBL/GenBank/DDBJ databases">
        <title>Genome Assembly of Collichthys lucidus.</title>
        <authorList>
            <person name="Cai M."/>
            <person name="Xiao S."/>
        </authorList>
    </citation>
    <scope>NUCLEOTIDE SEQUENCE [LARGE SCALE GENOMIC DNA]</scope>
    <source>
        <strain evidence="2">JT15FE1705JMU</strain>
        <tissue evidence="2">Muscle</tissue>
    </source>
</reference>
<name>A0A4U5VLL5_COLLU</name>